<dbReference type="GO" id="GO:0000150">
    <property type="term" value="F:DNA strand exchange activity"/>
    <property type="evidence" value="ECO:0007669"/>
    <property type="project" value="InterPro"/>
</dbReference>
<comment type="caution">
    <text evidence="4">The sequence shown here is derived from an EMBL/GenBank/DDBJ whole genome shotgun (WGS) entry which is preliminary data.</text>
</comment>
<dbReference type="EMBL" id="QVEZ01000004">
    <property type="protein sequence ID" value="RGC05637.1"/>
    <property type="molecule type" value="Genomic_DNA"/>
</dbReference>
<dbReference type="Pfam" id="PF07508">
    <property type="entry name" value="Recombinase"/>
    <property type="match status" value="1"/>
</dbReference>
<dbReference type="CDD" id="cd00338">
    <property type="entry name" value="Ser_Recombinase"/>
    <property type="match status" value="1"/>
</dbReference>
<evidence type="ECO:0000313" key="4">
    <source>
        <dbReference type="EMBL" id="RGC05637.1"/>
    </source>
</evidence>
<dbReference type="GO" id="GO:0003677">
    <property type="term" value="F:DNA binding"/>
    <property type="evidence" value="ECO:0007669"/>
    <property type="project" value="InterPro"/>
</dbReference>
<proteinExistence type="predicted"/>
<evidence type="ECO:0000256" key="1">
    <source>
        <dbReference type="SAM" id="Coils"/>
    </source>
</evidence>
<dbReference type="InterPro" id="IPR038109">
    <property type="entry name" value="DNA_bind_recomb_sf"/>
</dbReference>
<dbReference type="PROSITE" id="PS51736">
    <property type="entry name" value="RECOMBINASES_3"/>
    <property type="match status" value="1"/>
</dbReference>
<dbReference type="Pfam" id="PF00239">
    <property type="entry name" value="Resolvase"/>
    <property type="match status" value="1"/>
</dbReference>
<dbReference type="InterPro" id="IPR050639">
    <property type="entry name" value="SSR_resolvase"/>
</dbReference>
<dbReference type="AlphaFoldDB" id="A0A3E2V521"/>
<evidence type="ECO:0000259" key="3">
    <source>
        <dbReference type="PROSITE" id="PS51737"/>
    </source>
</evidence>
<dbReference type="Gene3D" id="3.40.50.1390">
    <property type="entry name" value="Resolvase, N-terminal catalytic domain"/>
    <property type="match status" value="1"/>
</dbReference>
<feature type="coiled-coil region" evidence="1">
    <location>
        <begin position="409"/>
        <end position="464"/>
    </location>
</feature>
<feature type="domain" description="Resolvase/invertase-type recombinase catalytic" evidence="2">
    <location>
        <begin position="2"/>
        <end position="150"/>
    </location>
</feature>
<evidence type="ECO:0000259" key="2">
    <source>
        <dbReference type="PROSITE" id="PS51736"/>
    </source>
</evidence>
<dbReference type="PROSITE" id="PS51737">
    <property type="entry name" value="RECOMBINASE_DNA_BIND"/>
    <property type="match status" value="1"/>
</dbReference>
<accession>A0A3E2V521</accession>
<sequence length="579" mass="66806">MRAAVYARVSTEHEAKINALENQLEWYKIECSRHSDWEIVEVYVDQGISGTQAQKRPEFLRMMEDAQKGKFDLIITREVSRFARNTVDTLSYTRELKARGVDVFFINDGINTATNDGELRLTIMSSMAQDESRKISERVKAGQKISREKHVLYGSRNILGYRRENGTYVLDPDQAETVRLIFQMYSTGENGLVKIVNELYRLGRLDAGGHVSWDASKVSRVLHNATYKGCICYNKSHSDGYLTQKRVKNLDESSYIYVKGDFEPLVSEEMWDRCQQILASKSARVIDENGKKHKYMRNTPKSVWTAKLRCSCGAGFIQFKWRVNRDGAVIHGFQCYRRTCRSSISYLQEHGLDLSISCQIKAISEWKLDLMAAKVFEHLTFDKGKTVKEVYKILSRCMTEEKTVRISRKAMLENSIAKQKERLDRYIDLCADGVITKQELMERRKGLDEQIAELQSQYESIEQEDERSGSIDMKLISQKLDEWQKAAKTDVSRELINSCVAQITPVSNEEFRWVLDFQLSEVKGINMTSCTMDGFMELARFLISFEEAKAFKASRNQGIRKNEWQDLTVVVGIWSKTQK</sequence>
<feature type="domain" description="Recombinase" evidence="3">
    <location>
        <begin position="158"/>
        <end position="284"/>
    </location>
</feature>
<evidence type="ECO:0000313" key="5">
    <source>
        <dbReference type="Proteomes" id="UP000261079"/>
    </source>
</evidence>
<name>A0A3E2V521_9FIRM</name>
<dbReference type="Proteomes" id="UP000261079">
    <property type="component" value="Unassembled WGS sequence"/>
</dbReference>
<dbReference type="InterPro" id="IPR011109">
    <property type="entry name" value="DNA_bind_recombinase_dom"/>
</dbReference>
<reference evidence="4 5" key="1">
    <citation type="submission" date="2018-08" db="EMBL/GenBank/DDBJ databases">
        <title>A genome reference for cultivated species of the human gut microbiota.</title>
        <authorList>
            <person name="Zou Y."/>
            <person name="Xue W."/>
            <person name="Luo G."/>
        </authorList>
    </citation>
    <scope>NUCLEOTIDE SEQUENCE [LARGE SCALE GENOMIC DNA]</scope>
    <source>
        <strain evidence="4 5">AM42-11AC</strain>
    </source>
</reference>
<dbReference type="PANTHER" id="PTHR30461:SF23">
    <property type="entry name" value="DNA RECOMBINASE-RELATED"/>
    <property type="match status" value="1"/>
</dbReference>
<gene>
    <name evidence="4" type="ORF">DW905_07280</name>
</gene>
<dbReference type="SMART" id="SM00857">
    <property type="entry name" value="Resolvase"/>
    <property type="match status" value="1"/>
</dbReference>
<dbReference type="InterPro" id="IPR006119">
    <property type="entry name" value="Resolv_N"/>
</dbReference>
<dbReference type="PANTHER" id="PTHR30461">
    <property type="entry name" value="DNA-INVERTASE FROM LAMBDOID PROPHAGE"/>
    <property type="match status" value="1"/>
</dbReference>
<dbReference type="SUPFAM" id="SSF53041">
    <property type="entry name" value="Resolvase-like"/>
    <property type="match status" value="1"/>
</dbReference>
<keyword evidence="1" id="KW-0175">Coiled coil</keyword>
<dbReference type="InterPro" id="IPR036162">
    <property type="entry name" value="Resolvase-like_N_sf"/>
</dbReference>
<organism evidence="4 5">
    <name type="scientific">Faecalibacterium prausnitzii</name>
    <dbReference type="NCBI Taxonomy" id="853"/>
    <lineage>
        <taxon>Bacteria</taxon>
        <taxon>Bacillati</taxon>
        <taxon>Bacillota</taxon>
        <taxon>Clostridia</taxon>
        <taxon>Eubacteriales</taxon>
        <taxon>Oscillospiraceae</taxon>
        <taxon>Faecalibacterium</taxon>
    </lineage>
</organism>
<dbReference type="Gene3D" id="3.90.1750.20">
    <property type="entry name" value="Putative Large Serine Recombinase, Chain B, Domain 2"/>
    <property type="match status" value="1"/>
</dbReference>
<protein>
    <submittedName>
        <fullName evidence="4">Recombinase family protein</fullName>
    </submittedName>
</protein>